<dbReference type="Gene3D" id="1.10.1240.10">
    <property type="entry name" value="Methionine synthase domain"/>
    <property type="match status" value="1"/>
</dbReference>
<evidence type="ECO:0000313" key="3">
    <source>
        <dbReference type="EMBL" id="MBB6133646.1"/>
    </source>
</evidence>
<protein>
    <submittedName>
        <fullName evidence="3">DNA-binding transcriptional MerR regulator</fullName>
    </submittedName>
</protein>
<dbReference type="InterPro" id="IPR009061">
    <property type="entry name" value="DNA-bd_dom_put_sf"/>
</dbReference>
<dbReference type="Proteomes" id="UP000540787">
    <property type="component" value="Unassembled WGS sequence"/>
</dbReference>
<comment type="caution">
    <text evidence="3">The sequence shown here is derived from an EMBL/GenBank/DDBJ whole genome shotgun (WGS) entry which is preliminary data.</text>
</comment>
<organism evidence="3 4">
    <name type="scientific">Massilia aurea</name>
    <dbReference type="NCBI Taxonomy" id="373040"/>
    <lineage>
        <taxon>Bacteria</taxon>
        <taxon>Pseudomonadati</taxon>
        <taxon>Pseudomonadota</taxon>
        <taxon>Betaproteobacteria</taxon>
        <taxon>Burkholderiales</taxon>
        <taxon>Oxalobacteraceae</taxon>
        <taxon>Telluria group</taxon>
        <taxon>Massilia</taxon>
    </lineage>
</organism>
<dbReference type="Pfam" id="PF02607">
    <property type="entry name" value="B12-binding_2"/>
    <property type="match status" value="1"/>
</dbReference>
<dbReference type="InterPro" id="IPR000551">
    <property type="entry name" value="MerR-type_HTH_dom"/>
</dbReference>
<sequence>MSDVCTIAAISLDSGISKEVLRKWEERYGFPVPERDASGHRVYAAHQTARLKLIKRLIDNGMRPSQLVPMSEEALQSLLHEQSIATSVPATESQVVNELMMLLESRDRTALESRLKQEVGHLGLEKFVLEVMCPLNGAVGTAWEQGKIGIRDEHVYSEMIQSLIREAISQVTKPDGRPRMLITTPSGELHTLGILMVNGLASLHGACCISLGPETPVQEIPVAAADYRADIVCLCFSAAFPKRRILPYLKELRSVVPQSMEIWIGGAGATGLDRSPRGIRLLLTLHDVIDAVRKYGRAKYSQRSRRPPNPLPSNAER</sequence>
<dbReference type="SUPFAM" id="SSF52242">
    <property type="entry name" value="Cobalamin (vitamin B12)-binding domain"/>
    <property type="match status" value="1"/>
</dbReference>
<dbReference type="RefSeq" id="WP_183553207.1">
    <property type="nucleotide sequence ID" value="NZ_JACHBX010000001.1"/>
</dbReference>
<evidence type="ECO:0000259" key="2">
    <source>
        <dbReference type="PROSITE" id="PS51332"/>
    </source>
</evidence>
<dbReference type="InterPro" id="IPR036724">
    <property type="entry name" value="Cobalamin-bd_sf"/>
</dbReference>
<dbReference type="GO" id="GO:0003677">
    <property type="term" value="F:DNA binding"/>
    <property type="evidence" value="ECO:0007669"/>
    <property type="project" value="UniProtKB-KW"/>
</dbReference>
<keyword evidence="4" id="KW-1185">Reference proteome</keyword>
<dbReference type="InterPro" id="IPR003759">
    <property type="entry name" value="Cbl-bd_cap"/>
</dbReference>
<dbReference type="PROSITE" id="PS50937">
    <property type="entry name" value="HTH_MERR_2"/>
    <property type="match status" value="1"/>
</dbReference>
<accession>A0A7X0CDP3</accession>
<dbReference type="GO" id="GO:0006355">
    <property type="term" value="P:regulation of DNA-templated transcription"/>
    <property type="evidence" value="ECO:0007669"/>
    <property type="project" value="InterPro"/>
</dbReference>
<dbReference type="EMBL" id="JACHBX010000001">
    <property type="protein sequence ID" value="MBB6133646.1"/>
    <property type="molecule type" value="Genomic_DNA"/>
</dbReference>
<dbReference type="InterPro" id="IPR006158">
    <property type="entry name" value="Cobalamin-bd"/>
</dbReference>
<dbReference type="CDD" id="cd02065">
    <property type="entry name" value="B12-binding_like"/>
    <property type="match status" value="1"/>
</dbReference>
<dbReference type="InterPro" id="IPR036594">
    <property type="entry name" value="Meth_synthase_dom"/>
</dbReference>
<dbReference type="SUPFAM" id="SSF46955">
    <property type="entry name" value="Putative DNA-binding domain"/>
    <property type="match status" value="1"/>
</dbReference>
<dbReference type="Gene3D" id="1.10.1660.10">
    <property type="match status" value="1"/>
</dbReference>
<dbReference type="Pfam" id="PF13411">
    <property type="entry name" value="MerR_1"/>
    <property type="match status" value="1"/>
</dbReference>
<evidence type="ECO:0000259" key="1">
    <source>
        <dbReference type="PROSITE" id="PS50937"/>
    </source>
</evidence>
<keyword evidence="3" id="KW-0238">DNA-binding</keyword>
<dbReference type="SMART" id="SM00422">
    <property type="entry name" value="HTH_MERR"/>
    <property type="match status" value="1"/>
</dbReference>
<gene>
    <name evidence="3" type="ORF">HD842_001757</name>
</gene>
<dbReference type="Gene3D" id="3.40.50.280">
    <property type="entry name" value="Cobalamin-binding domain"/>
    <property type="match status" value="1"/>
</dbReference>
<evidence type="ECO:0000313" key="4">
    <source>
        <dbReference type="Proteomes" id="UP000540787"/>
    </source>
</evidence>
<reference evidence="3 4" key="1">
    <citation type="submission" date="2020-08" db="EMBL/GenBank/DDBJ databases">
        <title>The Agave Microbiome: Exploring the role of microbial communities in plant adaptations to desert environments.</title>
        <authorList>
            <person name="Partida-Martinez L.P."/>
        </authorList>
    </citation>
    <scope>NUCLEOTIDE SEQUENCE [LARGE SCALE GENOMIC DNA]</scope>
    <source>
        <strain evidence="3 4">AT3.2</strain>
    </source>
</reference>
<feature type="domain" description="B12-binding" evidence="2">
    <location>
        <begin position="177"/>
        <end position="311"/>
    </location>
</feature>
<dbReference type="GO" id="GO:0046872">
    <property type="term" value="F:metal ion binding"/>
    <property type="evidence" value="ECO:0007669"/>
    <property type="project" value="InterPro"/>
</dbReference>
<dbReference type="GO" id="GO:0031419">
    <property type="term" value="F:cobalamin binding"/>
    <property type="evidence" value="ECO:0007669"/>
    <property type="project" value="InterPro"/>
</dbReference>
<name>A0A7X0CDP3_9BURK</name>
<dbReference type="PROSITE" id="PS51332">
    <property type="entry name" value="B12_BINDING"/>
    <property type="match status" value="1"/>
</dbReference>
<dbReference type="CDD" id="cd01104">
    <property type="entry name" value="HTH_MlrA-CarA"/>
    <property type="match status" value="1"/>
</dbReference>
<feature type="domain" description="HTH merR-type" evidence="1">
    <location>
        <begin position="6"/>
        <end position="62"/>
    </location>
</feature>
<proteinExistence type="predicted"/>
<dbReference type="AlphaFoldDB" id="A0A7X0CDP3"/>